<evidence type="ECO:0000313" key="2">
    <source>
        <dbReference type="EnsemblMetazoa" id="G21214.1:cds"/>
    </source>
</evidence>
<feature type="region of interest" description="Disordered" evidence="1">
    <location>
        <begin position="1"/>
        <end position="26"/>
    </location>
</feature>
<accession>A0A8W8JX56</accession>
<dbReference type="KEGG" id="crg:105349124"/>
<dbReference type="Proteomes" id="UP000005408">
    <property type="component" value="Unassembled WGS sequence"/>
</dbReference>
<dbReference type="OMA" id="MLDMIRG"/>
<feature type="compositionally biased region" description="Basic and acidic residues" evidence="1">
    <location>
        <begin position="175"/>
        <end position="190"/>
    </location>
</feature>
<dbReference type="OrthoDB" id="2372305at2759"/>
<evidence type="ECO:0000256" key="1">
    <source>
        <dbReference type="SAM" id="MobiDB-lite"/>
    </source>
</evidence>
<reference evidence="2" key="1">
    <citation type="submission" date="2022-08" db="UniProtKB">
        <authorList>
            <consortium name="EnsemblMetazoa"/>
        </authorList>
    </citation>
    <scope>IDENTIFICATION</scope>
    <source>
        <strain evidence="2">05x7-T-G4-1.051#20</strain>
    </source>
</reference>
<evidence type="ECO:0008006" key="4">
    <source>
        <dbReference type="Google" id="ProtNLM"/>
    </source>
</evidence>
<sequence length="190" mass="21517">MEVSAEDNSGPESETKNNSVIEETTPESFIEDIADDYVHYTKFDSTKEKEKFNENIEEMLTKLEEFCGLVDMIRVDNNLCLSETLPRLQKKCAKMQEIFEKVDKLEAFVGVVQANMAVLEECVNKAEDEMGSLSGLKKMLSSFVGPKKSVSKSDKKLVFEPPEIFSTKAYFPEPQGDKETEKEETSEKNS</sequence>
<protein>
    <recommendedName>
        <fullName evidence="4">Biogenesis of lysosome-related organelles complex 1 subunit 4</fullName>
    </recommendedName>
</protein>
<evidence type="ECO:0000313" key="3">
    <source>
        <dbReference type="Proteomes" id="UP000005408"/>
    </source>
</evidence>
<dbReference type="PANTHER" id="PTHR16230:SF3">
    <property type="entry name" value="BIOGENESIS OF LYSOSOMAL ORGANELLES COMPLEX-1, SUBUNIT 4, CAPPUCCINO"/>
    <property type="match status" value="1"/>
</dbReference>
<dbReference type="RefSeq" id="XP_011457118.2">
    <property type="nucleotide sequence ID" value="XM_011458816.4"/>
</dbReference>
<dbReference type="PANTHER" id="PTHR16230">
    <property type="entry name" value="CAPPUCCINO"/>
    <property type="match status" value="1"/>
</dbReference>
<feature type="compositionally biased region" description="Polar residues" evidence="1">
    <location>
        <begin position="1"/>
        <end position="22"/>
    </location>
</feature>
<dbReference type="GO" id="GO:0031083">
    <property type="term" value="C:BLOC-1 complex"/>
    <property type="evidence" value="ECO:0007669"/>
    <property type="project" value="TreeGrafter"/>
</dbReference>
<dbReference type="EnsemblMetazoa" id="G21214.1">
    <property type="protein sequence ID" value="G21214.1:cds"/>
    <property type="gene ID" value="G21214"/>
</dbReference>
<proteinExistence type="predicted"/>
<organism evidence="2 3">
    <name type="scientific">Magallana gigas</name>
    <name type="common">Pacific oyster</name>
    <name type="synonym">Crassostrea gigas</name>
    <dbReference type="NCBI Taxonomy" id="29159"/>
    <lineage>
        <taxon>Eukaryota</taxon>
        <taxon>Metazoa</taxon>
        <taxon>Spiralia</taxon>
        <taxon>Lophotrochozoa</taxon>
        <taxon>Mollusca</taxon>
        <taxon>Bivalvia</taxon>
        <taxon>Autobranchia</taxon>
        <taxon>Pteriomorphia</taxon>
        <taxon>Ostreida</taxon>
        <taxon>Ostreoidea</taxon>
        <taxon>Ostreidae</taxon>
        <taxon>Magallana</taxon>
    </lineage>
</organism>
<keyword evidence="3" id="KW-1185">Reference proteome</keyword>
<dbReference type="GeneID" id="105349124"/>
<name>A0A8W8JX56_MAGGI</name>
<dbReference type="AlphaFoldDB" id="A0A8W8JX56"/>
<dbReference type="InterPro" id="IPR024857">
    <property type="entry name" value="Cappuccino"/>
</dbReference>
<feature type="region of interest" description="Disordered" evidence="1">
    <location>
        <begin position="167"/>
        <end position="190"/>
    </location>
</feature>